<evidence type="ECO:0000256" key="2">
    <source>
        <dbReference type="ARBA" id="ARBA00022475"/>
    </source>
</evidence>
<feature type="transmembrane region" description="Helical" evidence="7">
    <location>
        <begin position="91"/>
        <end position="109"/>
    </location>
</feature>
<comment type="subcellular location">
    <subcellularLocation>
        <location evidence="1">Cell inner membrane</location>
        <topology evidence="1">Multi-pass membrane protein</topology>
    </subcellularLocation>
</comment>
<dbReference type="InterPro" id="IPR010656">
    <property type="entry name" value="DctM"/>
</dbReference>
<keyword evidence="2" id="KW-1003">Cell membrane</keyword>
<dbReference type="PIRSF" id="PIRSF006066">
    <property type="entry name" value="HI0050"/>
    <property type="match status" value="1"/>
</dbReference>
<feature type="transmembrane region" description="Helical" evidence="7">
    <location>
        <begin position="405"/>
        <end position="426"/>
    </location>
</feature>
<feature type="domain" description="TRAP C4-dicarboxylate transport system permease DctM subunit" evidence="8">
    <location>
        <begin position="9"/>
        <end position="421"/>
    </location>
</feature>
<feature type="transmembrane region" description="Helical" evidence="7">
    <location>
        <begin position="379"/>
        <end position="398"/>
    </location>
</feature>
<dbReference type="NCBIfam" id="TIGR00786">
    <property type="entry name" value="dctM"/>
    <property type="match status" value="1"/>
</dbReference>
<feature type="transmembrane region" description="Helical" evidence="7">
    <location>
        <begin position="172"/>
        <end position="193"/>
    </location>
</feature>
<dbReference type="PANTHER" id="PTHR33362:SF5">
    <property type="entry name" value="C4-DICARBOXYLATE TRAP TRANSPORTER LARGE PERMEASE PROTEIN DCTM"/>
    <property type="match status" value="1"/>
</dbReference>
<feature type="transmembrane region" description="Helical" evidence="7">
    <location>
        <begin position="221"/>
        <end position="239"/>
    </location>
</feature>
<keyword evidence="10" id="KW-1185">Reference proteome</keyword>
<organism evidence="9 10">
    <name type="scientific">Pseudonocardia zijingensis</name>
    <dbReference type="NCBI Taxonomy" id="153376"/>
    <lineage>
        <taxon>Bacteria</taxon>
        <taxon>Bacillati</taxon>
        <taxon>Actinomycetota</taxon>
        <taxon>Actinomycetes</taxon>
        <taxon>Pseudonocardiales</taxon>
        <taxon>Pseudonocardiaceae</taxon>
        <taxon>Pseudonocardia</taxon>
    </lineage>
</organism>
<evidence type="ECO:0000256" key="5">
    <source>
        <dbReference type="ARBA" id="ARBA00022989"/>
    </source>
</evidence>
<dbReference type="EMBL" id="BAAAHP010000033">
    <property type="protein sequence ID" value="GAA0926719.1"/>
    <property type="molecule type" value="Genomic_DNA"/>
</dbReference>
<evidence type="ECO:0000313" key="9">
    <source>
        <dbReference type="EMBL" id="GAA0926719.1"/>
    </source>
</evidence>
<feature type="transmembrane region" description="Helical" evidence="7">
    <location>
        <begin position="318"/>
        <end position="335"/>
    </location>
</feature>
<dbReference type="PANTHER" id="PTHR33362">
    <property type="entry name" value="SIALIC ACID TRAP TRANSPORTER PERMEASE PROTEIN SIAT-RELATED"/>
    <property type="match status" value="1"/>
</dbReference>
<feature type="transmembrane region" description="Helical" evidence="7">
    <location>
        <begin position="281"/>
        <end position="298"/>
    </location>
</feature>
<evidence type="ECO:0000256" key="1">
    <source>
        <dbReference type="ARBA" id="ARBA00004429"/>
    </source>
</evidence>
<feature type="transmembrane region" description="Helical" evidence="7">
    <location>
        <begin position="245"/>
        <end position="261"/>
    </location>
</feature>
<dbReference type="Pfam" id="PF06808">
    <property type="entry name" value="DctM"/>
    <property type="match status" value="1"/>
</dbReference>
<evidence type="ECO:0000256" key="7">
    <source>
        <dbReference type="SAM" id="Phobius"/>
    </source>
</evidence>
<keyword evidence="5 7" id="KW-1133">Transmembrane helix</keyword>
<evidence type="ECO:0000256" key="6">
    <source>
        <dbReference type="ARBA" id="ARBA00023136"/>
    </source>
</evidence>
<feature type="transmembrane region" description="Helical" evidence="7">
    <location>
        <begin position="140"/>
        <end position="160"/>
    </location>
</feature>
<proteinExistence type="predicted"/>
<evidence type="ECO:0000313" key="10">
    <source>
        <dbReference type="Proteomes" id="UP001499967"/>
    </source>
</evidence>
<feature type="transmembrane region" description="Helical" evidence="7">
    <location>
        <begin position="49"/>
        <end position="70"/>
    </location>
</feature>
<reference evidence="10" key="1">
    <citation type="journal article" date="2019" name="Int. J. Syst. Evol. Microbiol.">
        <title>The Global Catalogue of Microorganisms (GCM) 10K type strain sequencing project: providing services to taxonomists for standard genome sequencing and annotation.</title>
        <authorList>
            <consortium name="The Broad Institute Genomics Platform"/>
            <consortium name="The Broad Institute Genome Sequencing Center for Infectious Disease"/>
            <person name="Wu L."/>
            <person name="Ma J."/>
        </authorList>
    </citation>
    <scope>NUCLEOTIDE SEQUENCE [LARGE SCALE GENOMIC DNA]</scope>
    <source>
        <strain evidence="10">JCM 11117</strain>
    </source>
</reference>
<protein>
    <submittedName>
        <fullName evidence="9">C4-dicarboxylate TRAP transporter large permease protein DctM</fullName>
    </submittedName>
</protein>
<feature type="transmembrane region" description="Helical" evidence="7">
    <location>
        <begin position="342"/>
        <end position="367"/>
    </location>
</feature>
<evidence type="ECO:0000256" key="3">
    <source>
        <dbReference type="ARBA" id="ARBA00022519"/>
    </source>
</evidence>
<evidence type="ECO:0000259" key="8">
    <source>
        <dbReference type="Pfam" id="PF06808"/>
    </source>
</evidence>
<evidence type="ECO:0000256" key="4">
    <source>
        <dbReference type="ARBA" id="ARBA00022692"/>
    </source>
</evidence>
<name>A0ABP3ZWP6_9PSEU</name>
<feature type="transmembrane region" description="Helical" evidence="7">
    <location>
        <begin position="115"/>
        <end position="133"/>
    </location>
</feature>
<keyword evidence="3" id="KW-0997">Cell inner membrane</keyword>
<accession>A0ABP3ZWP6</accession>
<dbReference type="InterPro" id="IPR004681">
    <property type="entry name" value="TRAP_DctM"/>
</dbReference>
<dbReference type="RefSeq" id="WP_343939782.1">
    <property type="nucleotide sequence ID" value="NZ_BAAAHP010000033.1"/>
</dbReference>
<sequence>MTEASIVLVVTLFALLFSSAPIAVALGLTSFLYFFYFTTIPLTQVPERLFNSLNTFPLMAIPFFVLAASIMSRGGISRRLIAACNAVVGQFRGGLAMTGVLACMFFAAISGSSPATVVAVGTLIIPAMIASGYPRRFSTGLIATSGSLGILIPPSIPLIVYGIATEESIGDLFLAGILPGLLAGFMLLALVFVTSYRRGYGTGEDAITMTGAEKVRAMRDAVLSLALPALVLGGIYGGVFTPTEAAAMAVFYAVIVSVFVYKELTFADLGGILLSSARTSAMIMFIIANGILFSFVLTSERIPGEITELLLSYELNTFTFLLLVNIILLVAGCFMETSSAILIIAPILLPIALELGVNPIHLGIIMVMNLEIGMVTPPLGLNLFVASGMSGMSVLQVARAAIPTAVVLLAALFLVTYVPAISLALIGGG</sequence>
<keyword evidence="4 7" id="KW-0812">Transmembrane</keyword>
<gene>
    <name evidence="9" type="primary">dctM</name>
    <name evidence="9" type="ORF">GCM10009559_12010</name>
</gene>
<comment type="caution">
    <text evidence="9">The sequence shown here is derived from an EMBL/GenBank/DDBJ whole genome shotgun (WGS) entry which is preliminary data.</text>
</comment>
<keyword evidence="6 7" id="KW-0472">Membrane</keyword>
<dbReference type="Proteomes" id="UP001499967">
    <property type="component" value="Unassembled WGS sequence"/>
</dbReference>